<proteinExistence type="predicted"/>
<accession>A0AC34GS37</accession>
<evidence type="ECO:0000313" key="2">
    <source>
        <dbReference type="WBParaSite" id="ES5_v2.g7564.t1"/>
    </source>
</evidence>
<dbReference type="Proteomes" id="UP000887579">
    <property type="component" value="Unplaced"/>
</dbReference>
<reference evidence="2" key="1">
    <citation type="submission" date="2022-11" db="UniProtKB">
        <authorList>
            <consortium name="WormBaseParasite"/>
        </authorList>
    </citation>
    <scope>IDENTIFICATION</scope>
</reference>
<evidence type="ECO:0000313" key="1">
    <source>
        <dbReference type="Proteomes" id="UP000887579"/>
    </source>
</evidence>
<name>A0AC34GS37_9BILA</name>
<sequence length="902" mass="103842">MDKDKSDDQQPTTSSASVPVPAPSYIETIESFARANNLTLISIQNMIYHIITDTDLFASLVESNKQALPHLRLTRSKWKEIQQKVETNVEITLNPVEAPRTFLDIEYNENDEDEDPEYIPDHFDNDIDFQFLPDELFEDTEPVYYTNTDSNYVNFLNSINVDAPFELDDDENDEDFHIPSPCNNELSDPEEEFINDQREMQDLWKAFDINMDIELERCRSSLKNNDRRNTLQAKNLKTPPKEFKIVPDTSVSLFGEKPLKITVNQKAMIEEHLAQHLQLLVQSIVGCHGNADLHSPYNQSILMLNELSTLLDKFDTNSSLKLPNINSALQLVNDFYDEKPEVMNPPLFETKLTKTTETDLRVQWALATCDAILFPDLLLSPNFSTFPTKYSLFLPSERALLTLGLIIFKKVPLANANNTYGKYQLISRYFLPNKTSNQIRVQILHTRERYSDNFSKVLTAAFHGAWIVETELLIKRLKAENVRPVDWPYEFQPPWLREISKYRRQFCDNGKKLSIFAVKDNKLIEKMNQYDKISIIKCASLPDDYQLMDSKTSNADEHEKQTTVTISKEKNIRSSVDDEVSCQSGKSGGGGDSKTNDLTTEASNRISSKQRRYDNLIKTLNAAENKEKSFYGIVAAVQADINEQFFMHEEKLRQFRKIISSPGKLPSEVIEELKILLDEKDYELIFLLATLLDPSNFDDKFCDSAEFRAIQSAVEMLKGIQTYLYITRGLKTVRKLGTWFRNQSNEDMEKLQGILKTLFRRDQKIYRLFVGDDLEAKIPDDRFEVVDLSKPAENEQRSEAFEVVEIPYKRPRYCSDRPQPQIHHGSIIFEKNGIEKALEIRSSNDKVISWSAASDLDLLKTLTRYGTNFDEAAEAFCRQPAHANISVDEAKSRLLYLQSTTE</sequence>
<protein>
    <submittedName>
        <fullName evidence="2">Uncharacterized protein</fullName>
    </submittedName>
</protein>
<organism evidence="1 2">
    <name type="scientific">Panagrolaimus sp. ES5</name>
    <dbReference type="NCBI Taxonomy" id="591445"/>
    <lineage>
        <taxon>Eukaryota</taxon>
        <taxon>Metazoa</taxon>
        <taxon>Ecdysozoa</taxon>
        <taxon>Nematoda</taxon>
        <taxon>Chromadorea</taxon>
        <taxon>Rhabditida</taxon>
        <taxon>Tylenchina</taxon>
        <taxon>Panagrolaimomorpha</taxon>
        <taxon>Panagrolaimoidea</taxon>
        <taxon>Panagrolaimidae</taxon>
        <taxon>Panagrolaimus</taxon>
    </lineage>
</organism>
<dbReference type="WBParaSite" id="ES5_v2.g7564.t1">
    <property type="protein sequence ID" value="ES5_v2.g7564.t1"/>
    <property type="gene ID" value="ES5_v2.g7564"/>
</dbReference>